<keyword evidence="1" id="KW-0472">Membrane</keyword>
<feature type="transmembrane region" description="Helical" evidence="1">
    <location>
        <begin position="203"/>
        <end position="225"/>
    </location>
</feature>
<dbReference type="OrthoDB" id="2590398at2759"/>
<evidence type="ECO:0000256" key="1">
    <source>
        <dbReference type="SAM" id="Phobius"/>
    </source>
</evidence>
<evidence type="ECO:0000313" key="3">
    <source>
        <dbReference type="Proteomes" id="UP000664132"/>
    </source>
</evidence>
<evidence type="ECO:0000313" key="2">
    <source>
        <dbReference type="EMBL" id="KAG4424396.1"/>
    </source>
</evidence>
<comment type="caution">
    <text evidence="2">The sequence shown here is derived from an EMBL/GenBank/DDBJ whole genome shotgun (WGS) entry which is preliminary data.</text>
</comment>
<reference evidence="2" key="1">
    <citation type="submission" date="2021-02" db="EMBL/GenBank/DDBJ databases">
        <title>Genome sequence Cadophora malorum strain M34.</title>
        <authorList>
            <person name="Stefanovic E."/>
            <person name="Vu D."/>
            <person name="Scully C."/>
            <person name="Dijksterhuis J."/>
            <person name="Roader J."/>
            <person name="Houbraken J."/>
        </authorList>
    </citation>
    <scope>NUCLEOTIDE SEQUENCE</scope>
    <source>
        <strain evidence="2">M34</strain>
    </source>
</reference>
<dbReference type="Proteomes" id="UP000664132">
    <property type="component" value="Unassembled WGS sequence"/>
</dbReference>
<dbReference type="AlphaFoldDB" id="A0A8H7WGN4"/>
<keyword evidence="1" id="KW-0812">Transmembrane</keyword>
<keyword evidence="3" id="KW-1185">Reference proteome</keyword>
<proteinExistence type="predicted"/>
<name>A0A8H7WGN4_9HELO</name>
<gene>
    <name evidence="2" type="ORF">IFR04_002452</name>
</gene>
<accession>A0A8H7WGN4</accession>
<feature type="transmembrane region" description="Helical" evidence="1">
    <location>
        <begin position="153"/>
        <end position="179"/>
    </location>
</feature>
<sequence length="286" mass="33243">MIETTCRRVEIQHVTQRQFAGPIGSATLPQGAIGVWDRKFLLQTFYERPDFSVSEDWFFGHVTRMLGSRIMIVETETPAAIFWVGRGGSRGGFSWMTVLKQRFERWKFFFVNSLYWNTRYILCSWKLGLWDIGSKIFVFQEAYETLLYLLKPFVLPISFIVHPSFCGYLLVGTIVLYFFKSLIFNLVHLRRKLTTHALSTKAWLFYIPYKFVLTGVNAVSCYWSFFKYARYFARWHPKVVEDEKVVEVVLNLDEGSREDKVKRDSRRLTLTAVVSVSASAAPGAVV</sequence>
<organism evidence="2 3">
    <name type="scientific">Cadophora malorum</name>
    <dbReference type="NCBI Taxonomy" id="108018"/>
    <lineage>
        <taxon>Eukaryota</taxon>
        <taxon>Fungi</taxon>
        <taxon>Dikarya</taxon>
        <taxon>Ascomycota</taxon>
        <taxon>Pezizomycotina</taxon>
        <taxon>Leotiomycetes</taxon>
        <taxon>Helotiales</taxon>
        <taxon>Ploettnerulaceae</taxon>
        <taxon>Cadophora</taxon>
    </lineage>
</organism>
<keyword evidence="1" id="KW-1133">Transmembrane helix</keyword>
<dbReference type="EMBL" id="JAFJYH010000021">
    <property type="protein sequence ID" value="KAG4424396.1"/>
    <property type="molecule type" value="Genomic_DNA"/>
</dbReference>
<protein>
    <submittedName>
        <fullName evidence="2">Uncharacterized protein</fullName>
    </submittedName>
</protein>